<keyword evidence="16" id="KW-1185">Reference proteome</keyword>
<feature type="repeat" description="ANK" evidence="8">
    <location>
        <begin position="621"/>
        <end position="656"/>
    </location>
</feature>
<evidence type="ECO:0000256" key="3">
    <source>
        <dbReference type="ARBA" id="ARBA00022490"/>
    </source>
</evidence>
<dbReference type="CDD" id="cd13251">
    <property type="entry name" value="PH_ASAP"/>
    <property type="match status" value="1"/>
</dbReference>
<dbReference type="InterPro" id="IPR037844">
    <property type="entry name" value="PH_ASAP"/>
</dbReference>
<dbReference type="SUPFAM" id="SSF50729">
    <property type="entry name" value="PH domain-like"/>
    <property type="match status" value="1"/>
</dbReference>
<feature type="domain" description="PH" evidence="13">
    <location>
        <begin position="313"/>
        <end position="420"/>
    </location>
</feature>
<dbReference type="GO" id="GO:0005096">
    <property type="term" value="F:GTPase activator activity"/>
    <property type="evidence" value="ECO:0007669"/>
    <property type="project" value="InterPro"/>
</dbReference>
<dbReference type="FunFam" id="1.25.40.20:FF:000006">
    <property type="entry name" value="Arf-GAP with SH3 domain, ANK repeat and PH domain-containing protein 2"/>
    <property type="match status" value="1"/>
</dbReference>
<dbReference type="InterPro" id="IPR037278">
    <property type="entry name" value="ARFGAP/RecO"/>
</dbReference>
<evidence type="ECO:0000256" key="5">
    <source>
        <dbReference type="ARBA" id="ARBA00022737"/>
    </source>
</evidence>
<dbReference type="PANTHER" id="PTHR45854">
    <property type="entry name" value="ASAP FAMILY MEMBER"/>
    <property type="match status" value="1"/>
</dbReference>
<feature type="compositionally biased region" description="Pro residues" evidence="11">
    <location>
        <begin position="1043"/>
        <end position="1053"/>
    </location>
</feature>
<reference evidence="16" key="1">
    <citation type="submission" date="2012-07" db="EMBL/GenBank/DDBJ databases">
        <title>Genome of the Chinese tree shrew, a rising model animal genetically related to primates.</title>
        <authorList>
            <person name="Zhang G."/>
            <person name="Fan Y."/>
            <person name="Yao Y."/>
            <person name="Huang Z."/>
        </authorList>
    </citation>
    <scope>NUCLEOTIDE SEQUENCE [LARGE SCALE GENOMIC DNA]</scope>
</reference>
<comment type="subcellular location">
    <subcellularLocation>
        <location evidence="1">Cytoplasm</location>
    </subcellularLocation>
</comment>
<keyword evidence="2 9" id="KW-0728">SH3 domain</keyword>
<dbReference type="InterPro" id="IPR001849">
    <property type="entry name" value="PH_domain"/>
</dbReference>
<evidence type="ECO:0000256" key="2">
    <source>
        <dbReference type="ARBA" id="ARBA00022443"/>
    </source>
</evidence>
<dbReference type="CDD" id="cd07641">
    <property type="entry name" value="BAR_ASAP1"/>
    <property type="match status" value="1"/>
</dbReference>
<dbReference type="InterPro" id="IPR036028">
    <property type="entry name" value="SH3-like_dom_sf"/>
</dbReference>
<dbReference type="FunFam" id="1.20.1270.60:FF:000004">
    <property type="entry name" value="Arf-GAP with SH3 domain, ANK repeat and PH domain-containing protein 1"/>
    <property type="match status" value="1"/>
</dbReference>
<evidence type="ECO:0000256" key="4">
    <source>
        <dbReference type="ARBA" id="ARBA00022723"/>
    </source>
</evidence>
<dbReference type="SUPFAM" id="SSF103657">
    <property type="entry name" value="BAR/IMD domain-like"/>
    <property type="match status" value="1"/>
</dbReference>
<dbReference type="EMBL" id="KB320973">
    <property type="protein sequence ID" value="ELW51205.1"/>
    <property type="molecule type" value="Genomic_DNA"/>
</dbReference>
<dbReference type="GO" id="GO:0008270">
    <property type="term" value="F:zinc ion binding"/>
    <property type="evidence" value="ECO:0007669"/>
    <property type="project" value="UniProtKB-KW"/>
</dbReference>
<dbReference type="PRINTS" id="PR00405">
    <property type="entry name" value="REVINTRACTNG"/>
</dbReference>
<evidence type="ECO:0000313" key="15">
    <source>
        <dbReference type="EMBL" id="ELW51205.1"/>
    </source>
</evidence>
<sequence length="1353" mass="149254">MPDQISVSEFIAETTEDYNSPTTSSFTTRLHNCRNTVTLLEEALDQDRTALQKVKKSVKAIYNSGQDHVQNEENYAQVLDKFGSNFLSRDNPDLGTAFVKFSTLTKELSTLLKNLLQNLSHNVIFTLDSLLKGDLKGVKGDLKKPFDKAWKDYETKFTKIEKEKREHAKQHGMIRTEITGAEIAEEMEKERRLFQLQMCEYLIKVNEIKTKKGVDLLQNLIKYYHAQCNFFQDGLKTADKLKQYIEKLAADLYNIKQTQDEEKKQLTALRDLIKSSLQLDQKEVGDLYVSDRDSQSRQGGYSMHQLQGNKEYGSEKKGYLLKKSDGAKRALYTVVFDLFLRIRKVWQRRKCAVKNGILTISHATSNRQPAKLNLLTCQVKPNAEDKKSFDLISHNRTYHFQAEDEQDYVAWISVLTNSKEEALTMAFRGEQSTGENSLEDLTKAIIEDVQRIPGNDVCCDCGSSEPTWLSTNLGILTCIECSGIHREMGVHISRIQSLELDKLGTSELLSEAGVGTCSQAVSWLWNTAAATTGGMAVSKPDVSCPLEPSQKGENSCRTIRKEYITAKYVDHRFSRKTCSSSSAKLNELLEAIKSRDLLALIQVYAEGVELMEPLLEPGQELGETALHLAVRTADQTSLHLVDFLVQNCGNLDKQTALGNTVLHYCSMYGKPECLKLLLRSKPTVDIVNQAGETALDIAKRLKATQCEDLLSQAKSGKFNPHVHVEYEWNLRQEEMDESDDDLDDKPSPIKKERSPRPQSFCHSSSISPQDKLALPGFSTPRDKQRLSYGAFTNQIFVSSTDSPTSPTAEAPPLPPRNAGKGRGFEKGLATPSSEMAVCLALRYPQQDTASVHVSPRITCDSPGRCVPLCPLHRRGNWLGQGFMAGPTGPPSTLPLSSQTSSGSPTLSKKRPPPPPPGHKRTLSDPPSPLPHGPPSKGAVPWGNDVGPSSSSKTTNKFEGLSQQSSTSSAKTALGPRVLPKLPQKVALRKTETSHHLSLDKASVPPEVFQKSSQLAELPQKPPPGDLPPKPTELAPKPQIGDLPPKPGELPPKPQLGDLPPKPQLSDLPPKPQMKDLPPKPQLGDLLAKSQPGDVSPKAQPPAEVTQKAHPADLSPNVQSRDSLQKQASEDSSDLTPTLPETPVPLPRKINTSCILIPVRIVRFLARIDRSCSLVRHGPDAAVPGRAAHQVCFPPSKGKNKVRRVKTIYDCQADNDDELTFIEGEVIVVTGEEDQEWWYARVPSSVAVLAAAHWPGSIPCAVLCHSYMLEKQLCCPENGSGEWTCVCALPVESAPHSLGTSKDSLKGRGSFRCPLFISCPTSKKQNLKIALILHARLLPPCNPVHNVYIAAVTE</sequence>
<dbReference type="Gene3D" id="2.30.30.40">
    <property type="entry name" value="SH3 Domains"/>
    <property type="match status" value="1"/>
</dbReference>
<feature type="compositionally biased region" description="Acidic residues" evidence="11">
    <location>
        <begin position="734"/>
        <end position="743"/>
    </location>
</feature>
<dbReference type="InterPro" id="IPR011993">
    <property type="entry name" value="PH-like_dom_sf"/>
</dbReference>
<dbReference type="PROSITE" id="PS50003">
    <property type="entry name" value="PH_DOMAIN"/>
    <property type="match status" value="1"/>
</dbReference>
<dbReference type="PROSITE" id="PS50115">
    <property type="entry name" value="ARFGAP"/>
    <property type="match status" value="1"/>
</dbReference>
<dbReference type="InParanoid" id="L9JL47"/>
<feature type="domain" description="Arf-GAP" evidence="14">
    <location>
        <begin position="443"/>
        <end position="583"/>
    </location>
</feature>
<feature type="compositionally biased region" description="Low complexity" evidence="11">
    <location>
        <begin position="893"/>
        <end position="906"/>
    </location>
</feature>
<dbReference type="Pfam" id="PF00169">
    <property type="entry name" value="PH"/>
    <property type="match status" value="1"/>
</dbReference>
<dbReference type="InterPro" id="IPR002110">
    <property type="entry name" value="Ankyrin_rpt"/>
</dbReference>
<evidence type="ECO:0000259" key="14">
    <source>
        <dbReference type="PROSITE" id="PS50115"/>
    </source>
</evidence>
<evidence type="ECO:0000313" key="16">
    <source>
        <dbReference type="Proteomes" id="UP000011518"/>
    </source>
</evidence>
<dbReference type="FunCoup" id="L9JL47">
    <property type="interactions" value="1301"/>
</dbReference>
<dbReference type="Pfam" id="PF00018">
    <property type="entry name" value="SH3_1"/>
    <property type="match status" value="1"/>
</dbReference>
<dbReference type="SUPFAM" id="SSF57863">
    <property type="entry name" value="ArfGap/RecO-like zinc finger"/>
    <property type="match status" value="1"/>
</dbReference>
<feature type="region of interest" description="Disordered" evidence="11">
    <location>
        <begin position="797"/>
        <end position="828"/>
    </location>
</feature>
<dbReference type="InterPro" id="IPR004148">
    <property type="entry name" value="BAR_dom"/>
</dbReference>
<feature type="repeat" description="ANK" evidence="8">
    <location>
        <begin position="657"/>
        <end position="689"/>
    </location>
</feature>
<evidence type="ECO:0000256" key="8">
    <source>
        <dbReference type="PROSITE-ProRule" id="PRU00023"/>
    </source>
</evidence>
<feature type="compositionally biased region" description="Polar residues" evidence="11">
    <location>
        <begin position="1115"/>
        <end position="1126"/>
    </location>
</feature>
<dbReference type="PANTHER" id="PTHR45854:SF2">
    <property type="entry name" value="ARF-GAP WITH SH3 DOMAIN, ANK REPEAT AND PH DOMAIN-CONTAINING PROTEIN 1"/>
    <property type="match status" value="1"/>
</dbReference>
<feature type="compositionally biased region" description="Polar residues" evidence="11">
    <location>
        <begin position="756"/>
        <end position="768"/>
    </location>
</feature>
<dbReference type="Pfam" id="PF01412">
    <property type="entry name" value="ArfGap"/>
    <property type="match status" value="1"/>
</dbReference>
<feature type="region of interest" description="Disordered" evidence="11">
    <location>
        <begin position="880"/>
        <end position="1143"/>
    </location>
</feature>
<feature type="compositionally biased region" description="Pro residues" evidence="11">
    <location>
        <begin position="1019"/>
        <end position="1030"/>
    </location>
</feature>
<keyword evidence="10" id="KW-0863">Zinc-finger</keyword>
<dbReference type="Gene3D" id="2.30.29.30">
    <property type="entry name" value="Pleckstrin-homology domain (PH domain)/Phosphotyrosine-binding domain (PTB)"/>
    <property type="match status" value="1"/>
</dbReference>
<gene>
    <name evidence="15" type="ORF">TREES_T100017255</name>
</gene>
<dbReference type="FunFam" id="1.25.40.950:FF:000001">
    <property type="entry name" value="Arf-GAP with SH3 domain, ANK repeat and PH domain-containing protein 1"/>
    <property type="match status" value="1"/>
</dbReference>
<dbReference type="Gene3D" id="1.10.220.150">
    <property type="entry name" value="Arf GTPase activating protein"/>
    <property type="match status" value="1"/>
</dbReference>
<dbReference type="GO" id="GO:0002102">
    <property type="term" value="C:podosome"/>
    <property type="evidence" value="ECO:0007669"/>
    <property type="project" value="TreeGrafter"/>
</dbReference>
<organism evidence="15 16">
    <name type="scientific">Tupaia chinensis</name>
    <name type="common">Chinese tree shrew</name>
    <name type="synonym">Tupaia belangeri chinensis</name>
    <dbReference type="NCBI Taxonomy" id="246437"/>
    <lineage>
        <taxon>Eukaryota</taxon>
        <taxon>Metazoa</taxon>
        <taxon>Chordata</taxon>
        <taxon>Craniata</taxon>
        <taxon>Vertebrata</taxon>
        <taxon>Euteleostomi</taxon>
        <taxon>Mammalia</taxon>
        <taxon>Eutheria</taxon>
        <taxon>Euarchontoglires</taxon>
        <taxon>Scandentia</taxon>
        <taxon>Tupaiidae</taxon>
        <taxon>Tupaia</taxon>
    </lineage>
</organism>
<dbReference type="SUPFAM" id="SSF48403">
    <property type="entry name" value="Ankyrin repeat"/>
    <property type="match status" value="1"/>
</dbReference>
<dbReference type="InterPro" id="IPR036770">
    <property type="entry name" value="Ankyrin_rpt-contain_sf"/>
</dbReference>
<evidence type="ECO:0000256" key="9">
    <source>
        <dbReference type="PROSITE-ProRule" id="PRU00192"/>
    </source>
</evidence>
<dbReference type="InterPro" id="IPR001452">
    <property type="entry name" value="SH3_domain"/>
</dbReference>
<keyword evidence="4" id="KW-0479">Metal-binding</keyword>
<proteinExistence type="predicted"/>
<reference evidence="16" key="2">
    <citation type="journal article" date="2013" name="Nat. Commun.">
        <title>Genome of the Chinese tree shrew.</title>
        <authorList>
            <person name="Fan Y."/>
            <person name="Huang Z.Y."/>
            <person name="Cao C.C."/>
            <person name="Chen C.S."/>
            <person name="Chen Y.X."/>
            <person name="Fan D.D."/>
            <person name="He J."/>
            <person name="Hou H.L."/>
            <person name="Hu L."/>
            <person name="Hu X.T."/>
            <person name="Jiang X.T."/>
            <person name="Lai R."/>
            <person name="Lang Y.S."/>
            <person name="Liang B."/>
            <person name="Liao S.G."/>
            <person name="Mu D."/>
            <person name="Ma Y.Y."/>
            <person name="Niu Y.Y."/>
            <person name="Sun X.Q."/>
            <person name="Xia J.Q."/>
            <person name="Xiao J."/>
            <person name="Xiong Z.Q."/>
            <person name="Xu L."/>
            <person name="Yang L."/>
            <person name="Zhang Y."/>
            <person name="Zhao W."/>
            <person name="Zhao X.D."/>
            <person name="Zheng Y.T."/>
            <person name="Zhou J.M."/>
            <person name="Zhu Y.B."/>
            <person name="Zhang G.J."/>
            <person name="Wang J."/>
            <person name="Yao Y.G."/>
        </authorList>
    </citation>
    <scope>NUCLEOTIDE SEQUENCE [LARGE SCALE GENOMIC DNA]</scope>
</reference>
<dbReference type="Gene3D" id="1.20.1270.60">
    <property type="entry name" value="Arfaptin homology (AH) domain/BAR domain"/>
    <property type="match status" value="1"/>
</dbReference>
<dbReference type="Pfam" id="PF16746">
    <property type="entry name" value="BAR_3"/>
    <property type="match status" value="1"/>
</dbReference>
<evidence type="ECO:0000256" key="10">
    <source>
        <dbReference type="PROSITE-ProRule" id="PRU00288"/>
    </source>
</evidence>
<evidence type="ECO:0000259" key="13">
    <source>
        <dbReference type="PROSITE" id="PS50003"/>
    </source>
</evidence>
<feature type="compositionally biased region" description="Basic and acidic residues" evidence="11">
    <location>
        <begin position="744"/>
        <end position="755"/>
    </location>
</feature>
<evidence type="ECO:0000256" key="11">
    <source>
        <dbReference type="SAM" id="MobiDB-lite"/>
    </source>
</evidence>
<feature type="region of interest" description="Disordered" evidence="11">
    <location>
        <begin position="732"/>
        <end position="779"/>
    </location>
</feature>
<dbReference type="InterPro" id="IPR043593">
    <property type="entry name" value="ASAP"/>
</dbReference>
<feature type="compositionally biased region" description="Polar residues" evidence="11">
    <location>
        <begin position="797"/>
        <end position="807"/>
    </location>
</feature>
<evidence type="ECO:0000259" key="12">
    <source>
        <dbReference type="PROSITE" id="PS50002"/>
    </source>
</evidence>
<dbReference type="Gene3D" id="1.25.40.20">
    <property type="entry name" value="Ankyrin repeat-containing domain"/>
    <property type="match status" value="1"/>
</dbReference>
<evidence type="ECO:0000256" key="1">
    <source>
        <dbReference type="ARBA" id="ARBA00004496"/>
    </source>
</evidence>
<dbReference type="GO" id="GO:0005737">
    <property type="term" value="C:cytoplasm"/>
    <property type="evidence" value="ECO:0007669"/>
    <property type="project" value="UniProtKB-SubCell"/>
</dbReference>
<dbReference type="SMART" id="SM00105">
    <property type="entry name" value="ArfGap"/>
    <property type="match status" value="1"/>
</dbReference>
<keyword evidence="7 8" id="KW-0040">ANK repeat</keyword>
<dbReference type="Pfam" id="PF12796">
    <property type="entry name" value="Ank_2"/>
    <property type="match status" value="1"/>
</dbReference>
<dbReference type="InterPro" id="IPR027267">
    <property type="entry name" value="AH/BAR_dom_sf"/>
</dbReference>
<dbReference type="SMART" id="SM00326">
    <property type="entry name" value="SH3"/>
    <property type="match status" value="1"/>
</dbReference>
<dbReference type="InterPro" id="IPR037928">
    <property type="entry name" value="ASAP1_BAR"/>
</dbReference>
<protein>
    <submittedName>
        <fullName evidence="15">Arf-GAP with SH3 domain, ANK repeat and PH domain-containing protein 1</fullName>
    </submittedName>
</protein>
<feature type="compositionally biased region" description="Basic and acidic residues" evidence="11">
    <location>
        <begin position="988"/>
        <end position="998"/>
    </location>
</feature>
<dbReference type="GO" id="GO:0060271">
    <property type="term" value="P:cilium assembly"/>
    <property type="evidence" value="ECO:0007669"/>
    <property type="project" value="TreeGrafter"/>
</dbReference>
<dbReference type="PROSITE" id="PS50088">
    <property type="entry name" value="ANK_REPEAT"/>
    <property type="match status" value="2"/>
</dbReference>
<dbReference type="STRING" id="246437.L9JL47"/>
<dbReference type="Gene3D" id="1.25.40.950">
    <property type="match status" value="1"/>
</dbReference>
<feature type="domain" description="SH3" evidence="12">
    <location>
        <begin position="1199"/>
        <end position="1267"/>
    </location>
</feature>
<name>L9JL47_TUPCH</name>
<dbReference type="PROSITE" id="PS50002">
    <property type="entry name" value="SH3"/>
    <property type="match status" value="1"/>
</dbReference>
<accession>L9JL47</accession>
<dbReference type="Proteomes" id="UP000011518">
    <property type="component" value="Unassembled WGS sequence"/>
</dbReference>
<keyword evidence="6" id="KW-0862">Zinc</keyword>
<feature type="compositionally biased region" description="Low complexity" evidence="11">
    <location>
        <begin position="960"/>
        <end position="973"/>
    </location>
</feature>
<dbReference type="InterPro" id="IPR038508">
    <property type="entry name" value="ArfGAP_dom_sf"/>
</dbReference>
<dbReference type="InterPro" id="IPR001164">
    <property type="entry name" value="ArfGAP_dom"/>
</dbReference>
<dbReference type="SMART" id="SM00248">
    <property type="entry name" value="ANK"/>
    <property type="match status" value="2"/>
</dbReference>
<dbReference type="GO" id="GO:1903527">
    <property type="term" value="P:positive regulation of membrane tubulation"/>
    <property type="evidence" value="ECO:0007669"/>
    <property type="project" value="TreeGrafter"/>
</dbReference>
<dbReference type="SUPFAM" id="SSF50044">
    <property type="entry name" value="SH3-domain"/>
    <property type="match status" value="1"/>
</dbReference>
<dbReference type="SMART" id="SM00233">
    <property type="entry name" value="PH"/>
    <property type="match status" value="1"/>
</dbReference>
<evidence type="ECO:0000256" key="7">
    <source>
        <dbReference type="ARBA" id="ARBA00023043"/>
    </source>
</evidence>
<keyword evidence="5" id="KW-0677">Repeat</keyword>
<feature type="compositionally biased region" description="Polar residues" evidence="11">
    <location>
        <begin position="946"/>
        <end position="956"/>
    </location>
</feature>
<evidence type="ECO:0000256" key="6">
    <source>
        <dbReference type="ARBA" id="ARBA00022833"/>
    </source>
</evidence>
<keyword evidence="3" id="KW-0963">Cytoplasm</keyword>